<evidence type="ECO:0000313" key="9">
    <source>
        <dbReference type="Proteomes" id="UP001307849"/>
    </source>
</evidence>
<dbReference type="Pfam" id="PF07690">
    <property type="entry name" value="MFS_1"/>
    <property type="match status" value="1"/>
</dbReference>
<feature type="transmembrane region" description="Helical" evidence="6">
    <location>
        <begin position="357"/>
        <end position="375"/>
    </location>
</feature>
<dbReference type="GO" id="GO:0016020">
    <property type="term" value="C:membrane"/>
    <property type="evidence" value="ECO:0007669"/>
    <property type="project" value="UniProtKB-SubCell"/>
</dbReference>
<dbReference type="InterPro" id="IPR036259">
    <property type="entry name" value="MFS_trans_sf"/>
</dbReference>
<proteinExistence type="predicted"/>
<dbReference type="InterPro" id="IPR011701">
    <property type="entry name" value="MFS"/>
</dbReference>
<reference evidence="8 9" key="1">
    <citation type="submission" date="2019-10" db="EMBL/GenBank/DDBJ databases">
        <authorList>
            <person name="Palmer J.M."/>
        </authorList>
    </citation>
    <scope>NUCLEOTIDE SEQUENCE [LARGE SCALE GENOMIC DNA]</scope>
    <source>
        <strain evidence="8 9">TWF506</strain>
    </source>
</reference>
<feature type="transmembrane region" description="Helical" evidence="6">
    <location>
        <begin position="436"/>
        <end position="455"/>
    </location>
</feature>
<comment type="subcellular location">
    <subcellularLocation>
        <location evidence="1">Membrane</location>
        <topology evidence="1">Multi-pass membrane protein</topology>
    </subcellularLocation>
</comment>
<dbReference type="InterPro" id="IPR020846">
    <property type="entry name" value="MFS_dom"/>
</dbReference>
<feature type="transmembrane region" description="Helical" evidence="6">
    <location>
        <begin position="265"/>
        <end position="282"/>
    </location>
</feature>
<evidence type="ECO:0000259" key="7">
    <source>
        <dbReference type="PROSITE" id="PS50850"/>
    </source>
</evidence>
<evidence type="ECO:0000256" key="4">
    <source>
        <dbReference type="ARBA" id="ARBA00022989"/>
    </source>
</evidence>
<feature type="transmembrane region" description="Helical" evidence="6">
    <location>
        <begin position="294"/>
        <end position="318"/>
    </location>
</feature>
<dbReference type="PANTHER" id="PTHR23506">
    <property type="entry name" value="GH10249P"/>
    <property type="match status" value="1"/>
</dbReference>
<dbReference type="GO" id="GO:0022857">
    <property type="term" value="F:transmembrane transporter activity"/>
    <property type="evidence" value="ECO:0007669"/>
    <property type="project" value="InterPro"/>
</dbReference>
<dbReference type="Gene3D" id="1.20.1250.20">
    <property type="entry name" value="MFS general substrate transporter like domains"/>
    <property type="match status" value="2"/>
</dbReference>
<gene>
    <name evidence="8" type="ORF">TWF506_002279</name>
</gene>
<feature type="transmembrane region" description="Helical" evidence="6">
    <location>
        <begin position="330"/>
        <end position="351"/>
    </location>
</feature>
<feature type="transmembrane region" description="Helical" evidence="6">
    <location>
        <begin position="192"/>
        <end position="213"/>
    </location>
</feature>
<evidence type="ECO:0000313" key="8">
    <source>
        <dbReference type="EMBL" id="KAK6504065.1"/>
    </source>
</evidence>
<evidence type="ECO:0000256" key="1">
    <source>
        <dbReference type="ARBA" id="ARBA00004141"/>
    </source>
</evidence>
<protein>
    <recommendedName>
        <fullName evidence="7">Major facilitator superfamily (MFS) profile domain-containing protein</fullName>
    </recommendedName>
</protein>
<feature type="transmembrane region" description="Helical" evidence="6">
    <location>
        <begin position="135"/>
        <end position="153"/>
    </location>
</feature>
<organism evidence="8 9">
    <name type="scientific">Arthrobotrys conoides</name>
    <dbReference type="NCBI Taxonomy" id="74498"/>
    <lineage>
        <taxon>Eukaryota</taxon>
        <taxon>Fungi</taxon>
        <taxon>Dikarya</taxon>
        <taxon>Ascomycota</taxon>
        <taxon>Pezizomycotina</taxon>
        <taxon>Orbiliomycetes</taxon>
        <taxon>Orbiliales</taxon>
        <taxon>Orbiliaceae</taxon>
        <taxon>Arthrobotrys</taxon>
    </lineage>
</organism>
<keyword evidence="2" id="KW-0813">Transport</keyword>
<dbReference type="EMBL" id="JAVHJM010000010">
    <property type="protein sequence ID" value="KAK6504065.1"/>
    <property type="molecule type" value="Genomic_DNA"/>
</dbReference>
<accession>A0AAN8NI56</accession>
<comment type="caution">
    <text evidence="8">The sequence shown here is derived from an EMBL/GenBank/DDBJ whole genome shotgun (WGS) entry which is preliminary data.</text>
</comment>
<evidence type="ECO:0000256" key="6">
    <source>
        <dbReference type="SAM" id="Phobius"/>
    </source>
</evidence>
<keyword evidence="4 6" id="KW-1133">Transmembrane helix</keyword>
<feature type="transmembrane region" description="Helical" evidence="6">
    <location>
        <begin position="396"/>
        <end position="416"/>
    </location>
</feature>
<keyword evidence="9" id="KW-1185">Reference proteome</keyword>
<evidence type="ECO:0000256" key="2">
    <source>
        <dbReference type="ARBA" id="ARBA00022448"/>
    </source>
</evidence>
<dbReference type="PANTHER" id="PTHR23506:SF23">
    <property type="entry name" value="GH10249P"/>
    <property type="match status" value="1"/>
</dbReference>
<feature type="transmembrane region" description="Helical" evidence="6">
    <location>
        <begin position="21"/>
        <end position="44"/>
    </location>
</feature>
<keyword evidence="5 6" id="KW-0472">Membrane</keyword>
<evidence type="ECO:0000256" key="3">
    <source>
        <dbReference type="ARBA" id="ARBA00022692"/>
    </source>
</evidence>
<dbReference type="PROSITE" id="PS50850">
    <property type="entry name" value="MFS"/>
    <property type="match status" value="1"/>
</dbReference>
<sequence>MGHDEEDRPPLFWKFRSSNGFIVFSVCFAIFVDVLLYGCIVPYVEIPRFLYESRVFPFTLEKRSGVPEDQVQGWLAVLLAVYGLGFSLGSPAFGWLADHYRNRWYPLMAGLVLLLTGTMMLWFGTMVQFLCLARFIQGLATACIWSVGLALVIDTVGSSNAGESLGLLAASMSVGFVGAPSLSGFIYDRFGYDAVFLSMVVMVIFDIVLRILIIEKKDAVKWILQETDPNDPTRPLLPPNPADGPNFDIQIHAHPLITLMSSPRLVTAVFISFVEAIIMTSFETVLPLHTKETFGYTSTLAGLCFALVVFGDFFSTYAGRLSDRIGARPCVVTGLIASGTVVFLCGFATGPSLASQVMLWVLLLGVGLAHCLVFVPTYTEMSLVVEQIEREKPGVFGPYGAFAQSYGLGNFAYAAGTTVGPLWSGFMRHQVGWGPIMFALGVFSILSVIPSYLFLGEPKAKEQGDEEGQSTTSRI</sequence>
<feature type="transmembrane region" description="Helical" evidence="6">
    <location>
        <begin position="74"/>
        <end position="97"/>
    </location>
</feature>
<dbReference type="CDD" id="cd17325">
    <property type="entry name" value="MFS_MdtG_SLC18_like"/>
    <property type="match status" value="1"/>
</dbReference>
<dbReference type="AlphaFoldDB" id="A0AAN8NI56"/>
<feature type="transmembrane region" description="Helical" evidence="6">
    <location>
        <begin position="104"/>
        <end position="123"/>
    </location>
</feature>
<evidence type="ECO:0000256" key="5">
    <source>
        <dbReference type="ARBA" id="ARBA00023136"/>
    </source>
</evidence>
<feature type="domain" description="Major facilitator superfamily (MFS) profile" evidence="7">
    <location>
        <begin position="22"/>
        <end position="459"/>
    </location>
</feature>
<name>A0AAN8NI56_9PEZI</name>
<keyword evidence="3 6" id="KW-0812">Transmembrane</keyword>
<dbReference type="Proteomes" id="UP001307849">
    <property type="component" value="Unassembled WGS sequence"/>
</dbReference>
<dbReference type="InterPro" id="IPR050930">
    <property type="entry name" value="MFS_Vesicular_Transporter"/>
</dbReference>
<dbReference type="SUPFAM" id="SSF103473">
    <property type="entry name" value="MFS general substrate transporter"/>
    <property type="match status" value="1"/>
</dbReference>
<feature type="transmembrane region" description="Helical" evidence="6">
    <location>
        <begin position="165"/>
        <end position="186"/>
    </location>
</feature>